<proteinExistence type="predicted"/>
<evidence type="ECO:0000256" key="1">
    <source>
        <dbReference type="SAM" id="MobiDB-lite"/>
    </source>
</evidence>
<sequence>MNQSKYFNSRLTNMQKLHFD</sequence>
<dbReference type="AlphaFoldDB" id="A0A0E9UTN3"/>
<feature type="region of interest" description="Disordered" evidence="1">
    <location>
        <begin position="1"/>
        <end position="20"/>
    </location>
</feature>
<name>A0A0E9UTN3_ANGAN</name>
<reference evidence="2" key="2">
    <citation type="journal article" date="2015" name="Fish Shellfish Immunol.">
        <title>Early steps in the European eel (Anguilla anguilla)-Vibrio vulnificus interaction in the gills: Role of the RtxA13 toxin.</title>
        <authorList>
            <person name="Callol A."/>
            <person name="Pajuelo D."/>
            <person name="Ebbesson L."/>
            <person name="Teles M."/>
            <person name="MacKenzie S."/>
            <person name="Amaro C."/>
        </authorList>
    </citation>
    <scope>NUCLEOTIDE SEQUENCE</scope>
</reference>
<organism evidence="2">
    <name type="scientific">Anguilla anguilla</name>
    <name type="common">European freshwater eel</name>
    <name type="synonym">Muraena anguilla</name>
    <dbReference type="NCBI Taxonomy" id="7936"/>
    <lineage>
        <taxon>Eukaryota</taxon>
        <taxon>Metazoa</taxon>
        <taxon>Chordata</taxon>
        <taxon>Craniata</taxon>
        <taxon>Vertebrata</taxon>
        <taxon>Euteleostomi</taxon>
        <taxon>Actinopterygii</taxon>
        <taxon>Neopterygii</taxon>
        <taxon>Teleostei</taxon>
        <taxon>Anguilliformes</taxon>
        <taxon>Anguillidae</taxon>
        <taxon>Anguilla</taxon>
    </lineage>
</organism>
<protein>
    <submittedName>
        <fullName evidence="2">Uncharacterized protein</fullName>
    </submittedName>
</protein>
<accession>A0A0E9UTN3</accession>
<evidence type="ECO:0000313" key="2">
    <source>
        <dbReference type="EMBL" id="JAH68298.1"/>
    </source>
</evidence>
<reference evidence="2" key="1">
    <citation type="submission" date="2014-11" db="EMBL/GenBank/DDBJ databases">
        <authorList>
            <person name="Amaro Gonzalez C."/>
        </authorList>
    </citation>
    <scope>NUCLEOTIDE SEQUENCE</scope>
</reference>
<dbReference type="EMBL" id="GBXM01040279">
    <property type="protein sequence ID" value="JAH68298.1"/>
    <property type="molecule type" value="Transcribed_RNA"/>
</dbReference>